<dbReference type="RefSeq" id="WP_006470250.1">
    <property type="nucleotide sequence ID" value="NZ_AOGE01000001.1"/>
</dbReference>
<dbReference type="InterPro" id="IPR036259">
    <property type="entry name" value="MFS_trans_sf"/>
</dbReference>
<dbReference type="Gene3D" id="1.20.1250.20">
    <property type="entry name" value="MFS general substrate transporter like domains"/>
    <property type="match status" value="1"/>
</dbReference>
<dbReference type="PROSITE" id="PS50850">
    <property type="entry name" value="MFS"/>
    <property type="match status" value="1"/>
</dbReference>
<feature type="transmembrane region" description="Helical" evidence="4">
    <location>
        <begin position="304"/>
        <end position="332"/>
    </location>
</feature>
<dbReference type="PATRIC" id="fig|1234597.4.peg.44"/>
<dbReference type="PANTHER" id="PTHR23534:SF1">
    <property type="entry name" value="MAJOR FACILITATOR SUPERFAMILY PROTEIN"/>
    <property type="match status" value="1"/>
</dbReference>
<dbReference type="OrthoDB" id="8558006at2"/>
<name>M5K2Y5_9HYPH</name>
<feature type="transmembrane region" description="Helical" evidence="4">
    <location>
        <begin position="214"/>
        <end position="242"/>
    </location>
</feature>
<dbReference type="InterPro" id="IPR020846">
    <property type="entry name" value="MFS_dom"/>
</dbReference>
<feature type="transmembrane region" description="Helical" evidence="4">
    <location>
        <begin position="137"/>
        <end position="158"/>
    </location>
</feature>
<feature type="transmembrane region" description="Helical" evidence="4">
    <location>
        <begin position="372"/>
        <end position="389"/>
    </location>
</feature>
<accession>M5K2Y5</accession>
<comment type="caution">
    <text evidence="6">The sequence shown here is derived from an EMBL/GenBank/DDBJ whole genome shotgun (WGS) entry which is preliminary data.</text>
</comment>
<dbReference type="SUPFAM" id="SSF103473">
    <property type="entry name" value="MFS general substrate transporter"/>
    <property type="match status" value="1"/>
</dbReference>
<dbReference type="Pfam" id="PF07690">
    <property type="entry name" value="MFS_1"/>
    <property type="match status" value="1"/>
</dbReference>
<evidence type="ECO:0000313" key="7">
    <source>
        <dbReference type="Proteomes" id="UP000011971"/>
    </source>
</evidence>
<dbReference type="Proteomes" id="UP000011971">
    <property type="component" value="Unassembled WGS sequence"/>
</dbReference>
<dbReference type="PANTHER" id="PTHR23534">
    <property type="entry name" value="MFS PERMEASE"/>
    <property type="match status" value="1"/>
</dbReference>
<gene>
    <name evidence="6" type="ORF">D584_00205</name>
</gene>
<evidence type="ECO:0000256" key="3">
    <source>
        <dbReference type="ARBA" id="ARBA00023136"/>
    </source>
</evidence>
<dbReference type="InterPro" id="IPR011701">
    <property type="entry name" value="MFS"/>
</dbReference>
<dbReference type="AlphaFoldDB" id="M5K2Y5"/>
<feature type="transmembrane region" description="Helical" evidence="4">
    <location>
        <begin position="50"/>
        <end position="68"/>
    </location>
</feature>
<organism evidence="6 7">
    <name type="scientific">Brucella intermedia M86</name>
    <dbReference type="NCBI Taxonomy" id="1234597"/>
    <lineage>
        <taxon>Bacteria</taxon>
        <taxon>Pseudomonadati</taxon>
        <taxon>Pseudomonadota</taxon>
        <taxon>Alphaproteobacteria</taxon>
        <taxon>Hyphomicrobiales</taxon>
        <taxon>Brucellaceae</taxon>
        <taxon>Brucella/Ochrobactrum group</taxon>
        <taxon>Brucella</taxon>
    </lineage>
</organism>
<evidence type="ECO:0000313" key="6">
    <source>
        <dbReference type="EMBL" id="ELT51224.1"/>
    </source>
</evidence>
<feature type="transmembrane region" description="Helical" evidence="4">
    <location>
        <begin position="75"/>
        <end position="94"/>
    </location>
</feature>
<dbReference type="GO" id="GO:0022857">
    <property type="term" value="F:transmembrane transporter activity"/>
    <property type="evidence" value="ECO:0007669"/>
    <property type="project" value="InterPro"/>
</dbReference>
<evidence type="ECO:0000256" key="2">
    <source>
        <dbReference type="ARBA" id="ARBA00022989"/>
    </source>
</evidence>
<reference evidence="6 7" key="1">
    <citation type="journal article" date="2013" name="Gut Pathog.">
        <title>Draft genome of Ochrobactrum intermedium strain M86 isolated from non-ulcer dyspeptic individual from India.</title>
        <authorList>
            <person name="Kulkarni G."/>
            <person name="Dhotre D."/>
            <person name="Dharne M."/>
            <person name="Shetty S."/>
            <person name="Chowdhury S."/>
            <person name="Misra V."/>
            <person name="Misra S."/>
            <person name="Patole M."/>
            <person name="Shouche Y."/>
        </authorList>
    </citation>
    <scope>NUCLEOTIDE SEQUENCE [LARGE SCALE GENOMIC DNA]</scope>
    <source>
        <strain evidence="6 7">M86</strain>
    </source>
</reference>
<keyword evidence="2 4" id="KW-1133">Transmembrane helix</keyword>
<feature type="transmembrane region" description="Helical" evidence="4">
    <location>
        <begin position="344"/>
        <end position="366"/>
    </location>
</feature>
<feature type="transmembrane region" description="Helical" evidence="4">
    <location>
        <begin position="100"/>
        <end position="117"/>
    </location>
</feature>
<evidence type="ECO:0000259" key="5">
    <source>
        <dbReference type="PROSITE" id="PS50850"/>
    </source>
</evidence>
<dbReference type="EMBL" id="AOGE01000001">
    <property type="protein sequence ID" value="ELT51224.1"/>
    <property type="molecule type" value="Genomic_DNA"/>
</dbReference>
<evidence type="ECO:0000256" key="1">
    <source>
        <dbReference type="ARBA" id="ARBA00022692"/>
    </source>
</evidence>
<proteinExistence type="predicted"/>
<feature type="transmembrane region" description="Helical" evidence="4">
    <location>
        <begin position="254"/>
        <end position="272"/>
    </location>
</feature>
<keyword evidence="3 4" id="KW-0472">Membrane</keyword>
<feature type="transmembrane region" description="Helical" evidence="4">
    <location>
        <begin position="279"/>
        <end position="298"/>
    </location>
</feature>
<keyword evidence="1 4" id="KW-0812">Transmembrane</keyword>
<feature type="domain" description="Major facilitator superfamily (MFS) profile" evidence="5">
    <location>
        <begin position="215"/>
        <end position="396"/>
    </location>
</feature>
<evidence type="ECO:0000256" key="4">
    <source>
        <dbReference type="SAM" id="Phobius"/>
    </source>
</evidence>
<sequence>MTAGFFDRRNIFVLTLAQALGGASAPIIMSLGGIVGLHLADDPALATLPVALYGVGLALGSPPAAYVMGRFGRRAGFLFGSLIGLVAGLIAAWGLLEASFALFCLGTFVAGGHGAYVQSYRFAAADTPDDALKARAISWVMVGGLGAAVLGAQLVILTRDALPGIPFAGSFLAQAILPILAVPALLLLRASSPPRSKTGEPSGRSLSQLARDPTYALAVLTGVVSYGLMAFVMTAAPVAIVSEGHGVDEAALGIQWHLLAMFGPSFITGRLIERFGREPVAALGLLLIACSSIAALAGSNVSHFWLSLILLGLGWNFSFIGATAMVAAAHSVAERAKAQGANDFLVFGTVAIVSFLAGTILTNLGWHALNLFVFPVVGLMLVLLLLTAARRRKGAS</sequence>
<feature type="transmembrane region" description="Helical" evidence="4">
    <location>
        <begin position="164"/>
        <end position="188"/>
    </location>
</feature>
<protein>
    <submittedName>
        <fullName evidence="6">Major facilitator superfamily protein</fullName>
    </submittedName>
</protein>